<proteinExistence type="predicted"/>
<name>A0ACD3RJK4_LARCR</name>
<gene>
    <name evidence="1" type="ORF">E3U43_003863</name>
</gene>
<accession>A0ACD3RJK4</accession>
<keyword evidence="2" id="KW-1185">Reference proteome</keyword>
<sequence>MKEARAERVHGQSGGRVTGEVTTLGVYINIQSQILFAMSRLRKVFSVQGPYPVIRAALWARGWVERRLPHPAQRAPHCHGDEEEDGDDVDVTAERVDEGEKEENLDDMYDLMSRLVRNETTHFYWTTRRDDIDCRTLRHDQMTNHYANAWDVYYQGGALCEST</sequence>
<protein>
    <submittedName>
        <fullName evidence="1">Uncharacterized protein</fullName>
    </submittedName>
</protein>
<dbReference type="EMBL" id="CM011678">
    <property type="protein sequence ID" value="TMS19542.1"/>
    <property type="molecule type" value="Genomic_DNA"/>
</dbReference>
<comment type="caution">
    <text evidence="1">The sequence shown here is derived from an EMBL/GenBank/DDBJ whole genome shotgun (WGS) entry which is preliminary data.</text>
</comment>
<organism evidence="1 2">
    <name type="scientific">Larimichthys crocea</name>
    <name type="common">Large yellow croaker</name>
    <name type="synonym">Pseudosciaena crocea</name>
    <dbReference type="NCBI Taxonomy" id="215358"/>
    <lineage>
        <taxon>Eukaryota</taxon>
        <taxon>Metazoa</taxon>
        <taxon>Chordata</taxon>
        <taxon>Craniata</taxon>
        <taxon>Vertebrata</taxon>
        <taxon>Euteleostomi</taxon>
        <taxon>Actinopterygii</taxon>
        <taxon>Neopterygii</taxon>
        <taxon>Teleostei</taxon>
        <taxon>Neoteleostei</taxon>
        <taxon>Acanthomorphata</taxon>
        <taxon>Eupercaria</taxon>
        <taxon>Sciaenidae</taxon>
        <taxon>Larimichthys</taxon>
    </lineage>
</organism>
<evidence type="ECO:0000313" key="1">
    <source>
        <dbReference type="EMBL" id="TMS19542.1"/>
    </source>
</evidence>
<reference evidence="1" key="1">
    <citation type="submission" date="2018-11" db="EMBL/GenBank/DDBJ databases">
        <title>The sequence and de novo assembly of Larimichthys crocea genome using PacBio and Hi-C technologies.</title>
        <authorList>
            <person name="Xu P."/>
            <person name="Chen B."/>
            <person name="Zhou Z."/>
            <person name="Ke Q."/>
            <person name="Wu Y."/>
            <person name="Bai H."/>
            <person name="Pu F."/>
        </authorList>
    </citation>
    <scope>NUCLEOTIDE SEQUENCE</scope>
    <source>
        <tissue evidence="1">Muscle</tissue>
    </source>
</reference>
<evidence type="ECO:0000313" key="2">
    <source>
        <dbReference type="Proteomes" id="UP000793456"/>
    </source>
</evidence>
<dbReference type="Proteomes" id="UP000793456">
    <property type="component" value="Chromosome V"/>
</dbReference>